<dbReference type="Proteomes" id="UP000182800">
    <property type="component" value="Unassembled WGS sequence"/>
</dbReference>
<organism evidence="2 4">
    <name type="scientific">Saliniramus fredricksonii</name>
    <dbReference type="NCBI Taxonomy" id="1653334"/>
    <lineage>
        <taxon>Bacteria</taxon>
        <taxon>Pseudomonadati</taxon>
        <taxon>Pseudomonadota</taxon>
        <taxon>Alphaproteobacteria</taxon>
        <taxon>Hyphomicrobiales</taxon>
        <taxon>Salinarimonadaceae</taxon>
        <taxon>Saliniramus</taxon>
    </lineage>
</organism>
<evidence type="ECO:0000313" key="2">
    <source>
        <dbReference type="EMBL" id="KPQ09533.1"/>
    </source>
</evidence>
<reference evidence="3 5" key="2">
    <citation type="submission" date="2016-08" db="EMBL/GenBank/DDBJ databases">
        <authorList>
            <person name="Varghese N."/>
            <person name="Submissions Spin"/>
        </authorList>
    </citation>
    <scope>NUCLEOTIDE SEQUENCE [LARGE SCALE GENOMIC DNA]</scope>
    <source>
        <strain evidence="3 5">HL-109</strain>
    </source>
</reference>
<dbReference type="EMBL" id="LJSX01000026">
    <property type="protein sequence ID" value="KPQ09533.1"/>
    <property type="molecule type" value="Genomic_DNA"/>
</dbReference>
<gene>
    <name evidence="3" type="ORF">GA0071312_0192</name>
    <name evidence="2" type="ORF">HLUCCO17_14530</name>
</gene>
<keyword evidence="5" id="KW-1185">Reference proteome</keyword>
<keyword evidence="1" id="KW-0812">Transmembrane</keyword>
<dbReference type="OrthoDB" id="7161641at2"/>
<reference evidence="2 4" key="1">
    <citation type="submission" date="2015-09" db="EMBL/GenBank/DDBJ databases">
        <title>Identification and resolution of microdiversity through metagenomic sequencing of parallel consortia.</title>
        <authorList>
            <person name="Nelson W.C."/>
            <person name="Romine M.F."/>
            <person name="Lindemann S.R."/>
        </authorList>
    </citation>
    <scope>NUCLEOTIDE SEQUENCE [LARGE SCALE GENOMIC DNA]</scope>
    <source>
        <strain evidence="2">HL-109</strain>
    </source>
</reference>
<dbReference type="EMBL" id="FMBM01000001">
    <property type="protein sequence ID" value="SCC78282.1"/>
    <property type="molecule type" value="Genomic_DNA"/>
</dbReference>
<evidence type="ECO:0000313" key="3">
    <source>
        <dbReference type="EMBL" id="SCC78282.1"/>
    </source>
</evidence>
<dbReference type="STRING" id="1653334.GA0071312_0192"/>
<dbReference type="RefSeq" id="WP_131817663.1">
    <property type="nucleotide sequence ID" value="NZ_FMBM01000001.1"/>
</dbReference>
<accession>A0A0P7X4B1</accession>
<name>A0A0P7X4B1_9HYPH</name>
<sequence>MSKSGLGEADDLRALEPATLRRRGRASGARGRARWRRIGRRVVIAKGILVLIVAVAFGAFYWRVSSEPLRFAGLTGQITTTLEAQLGEGWRIEIGDAALDMHDGRLALAVADVTVRDARGGRVASAPAALIPVSTWSLVAGAPRAHGLELVGVELRLQVSETGALSLTTPDADILLIPDFEADPEMADPGLLGPEPAEGSDPAALAALASALGGFIGTLIDPQSPIGAMAEAGLVDARLTLVDAEGRERVGFSRVDARFERIGEGRRITASLTGSGTTWHVEGAARPDEGGAEAALRVTGFPASDALMMAGLSRRFATHDLQLGIELNLSTDAQNRLDVVSARVETTPGRFFFDDPEAPTLGFGRLVASLRYDRAQELITIPEFRYTSDGTQLLLRGTARPDPESADWQVYLAGRDGVLSALEPGEPEMAVPVIDLFARVGPSGVLIEELSLSGEGLDVAMTLSTASDADAGGLRAGLEVRDIAVRDALRIWPPFVAHKPREFLVGALRDGRLAHLSVAATLTGDDFANMRNPAQARLMGPLPGQRRDSVAGLQREGLPPEAIDLSFAITDATFQASPGLPPLQNVHVSGRLDGRSATLTDGRAKVAMDDGRRLDMSGTEFDFDDFWMAGNTAAVTFRLEGGADALASLIRTPQIARDTPTTLDPDAVSGNVVLDVALAPQFSNAPDAPETSVAVSGRLSDVTLRGAFGEDDLRGGEFTLGFRNGALDLAGEAQLGEDVMTLAASRPRDAPLALRIDTVLDAEARARRGLDLGDAVSGSLPLGITTELVPGEPQPYRIEADLTEIALAEPFPGLVKPAGRPGRLSFMLSQDDGWVISDLDLEAGPTRIGGSARLDSQGRLVNAQLSPFRLASGDEARLEANASEMALRIDLRAETLDARSLLDKVTGDGTPAAGGAMNGAWREIALDLRADILSGHNGEALTNARLGLLIAGDEVRQFELDGRFPGAPVSGRMGLTPQGRAMLSIGAEDAGVTLRFIDLYTRMIGGALDFQIAAGGDERPGRLVIRDFVLRDEPALRNIASQAARGQAELDVAETAFAQARIDFLRTGGRITFEEAAMWGTQIGFRLDGFVDMADRVMDLRGTFVPAYAVNNAFAQVPLFGPLLGGGRREGLLGVNFRVSGPMSEPTLSVNPLSAIAPGFLRRLFEAGGPGAYGTPGQAR</sequence>
<dbReference type="Proteomes" id="UP000050497">
    <property type="component" value="Unassembled WGS sequence"/>
</dbReference>
<evidence type="ECO:0000313" key="5">
    <source>
        <dbReference type="Proteomes" id="UP000182800"/>
    </source>
</evidence>
<evidence type="ECO:0000313" key="4">
    <source>
        <dbReference type="Proteomes" id="UP000050497"/>
    </source>
</evidence>
<comment type="caution">
    <text evidence="2">The sequence shown here is derived from an EMBL/GenBank/DDBJ whole genome shotgun (WGS) entry which is preliminary data.</text>
</comment>
<evidence type="ECO:0000256" key="1">
    <source>
        <dbReference type="SAM" id="Phobius"/>
    </source>
</evidence>
<proteinExistence type="predicted"/>
<keyword evidence="1" id="KW-0472">Membrane</keyword>
<feature type="transmembrane region" description="Helical" evidence="1">
    <location>
        <begin position="42"/>
        <end position="62"/>
    </location>
</feature>
<dbReference type="AlphaFoldDB" id="A0A0P7X4B1"/>
<keyword evidence="1" id="KW-1133">Transmembrane helix</keyword>
<protein>
    <submittedName>
        <fullName evidence="2">AsmA-like C-terminal region</fullName>
    </submittedName>
</protein>